<sequence>MTPFRHLASAVTVGPRYPAQPGHHGVHAHRAGGSRGPAAHRRLLRRAGAGQGRAHLHRRIAPNAEGAALIPPKRLLHPQDIAEDRRRFTMETVRRIRATVGPDFLLILRMSMMDLAPGGMTQAEVVELAQALEGAGADMLTTAIGRHEARGPTIATSAPRAAFVGCTERVRRVVGIPVAASNRINTPEVAEAILAHGQGGPTAMARSRARPRAGPIAQRSPPAAGRGGAGPSISI</sequence>
<evidence type="ECO:0000256" key="7">
    <source>
        <dbReference type="ARBA" id="ARBA00023004"/>
    </source>
</evidence>
<dbReference type="Gene3D" id="3.20.20.70">
    <property type="entry name" value="Aldolase class I"/>
    <property type="match status" value="1"/>
</dbReference>
<evidence type="ECO:0000256" key="2">
    <source>
        <dbReference type="ARBA" id="ARBA00001966"/>
    </source>
</evidence>
<keyword evidence="3" id="KW-0285">Flavoprotein</keyword>
<dbReference type="STRING" id="195105.CN97_19180"/>
<evidence type="ECO:0000313" key="12">
    <source>
        <dbReference type="Proteomes" id="UP000028826"/>
    </source>
</evidence>
<dbReference type="Proteomes" id="UP000028826">
    <property type="component" value="Unassembled WGS sequence"/>
</dbReference>
<evidence type="ECO:0000256" key="9">
    <source>
        <dbReference type="SAM" id="MobiDB-lite"/>
    </source>
</evidence>
<gene>
    <name evidence="11" type="ORF">CN97_19180</name>
</gene>
<proteinExistence type="predicted"/>
<dbReference type="GO" id="GO:0010181">
    <property type="term" value="F:FMN binding"/>
    <property type="evidence" value="ECO:0007669"/>
    <property type="project" value="InterPro"/>
</dbReference>
<dbReference type="EMBL" id="JGYG01000008">
    <property type="protein sequence ID" value="KFI28442.1"/>
    <property type="molecule type" value="Genomic_DNA"/>
</dbReference>
<keyword evidence="4" id="KW-0288">FMN</keyword>
<dbReference type="eggNOG" id="COG1902">
    <property type="taxonomic scope" value="Bacteria"/>
</dbReference>
<dbReference type="InterPro" id="IPR051793">
    <property type="entry name" value="NADH:flavin_oxidoreductase"/>
</dbReference>
<dbReference type="GO" id="GO:0051536">
    <property type="term" value="F:iron-sulfur cluster binding"/>
    <property type="evidence" value="ECO:0007669"/>
    <property type="project" value="UniProtKB-KW"/>
</dbReference>
<evidence type="ECO:0000256" key="6">
    <source>
        <dbReference type="ARBA" id="ARBA00023002"/>
    </source>
</evidence>
<comment type="cofactor">
    <cofactor evidence="1">
        <name>FMN</name>
        <dbReference type="ChEBI" id="CHEBI:58210"/>
    </cofactor>
</comment>
<feature type="domain" description="NADH:flavin oxidoreductase/NADH oxidase N-terminal" evidence="10">
    <location>
        <begin position="83"/>
        <end position="207"/>
    </location>
</feature>
<evidence type="ECO:0000256" key="8">
    <source>
        <dbReference type="ARBA" id="ARBA00023014"/>
    </source>
</evidence>
<organism evidence="11 12">
    <name type="scientific">Haematobacter massiliensis</name>
    <dbReference type="NCBI Taxonomy" id="195105"/>
    <lineage>
        <taxon>Bacteria</taxon>
        <taxon>Pseudomonadati</taxon>
        <taxon>Pseudomonadota</taxon>
        <taxon>Alphaproteobacteria</taxon>
        <taxon>Rhodobacterales</taxon>
        <taxon>Paracoccaceae</taxon>
        <taxon>Haematobacter</taxon>
    </lineage>
</organism>
<comment type="cofactor">
    <cofactor evidence="2">
        <name>[4Fe-4S] cluster</name>
        <dbReference type="ChEBI" id="CHEBI:49883"/>
    </cofactor>
</comment>
<keyword evidence="12" id="KW-1185">Reference proteome</keyword>
<name>A0A086Y2E2_9RHOB</name>
<dbReference type="PANTHER" id="PTHR42917:SF2">
    <property type="entry name" value="2,4-DIENOYL-COA REDUCTASE [(2E)-ENOYL-COA-PRODUCING]"/>
    <property type="match status" value="1"/>
</dbReference>
<evidence type="ECO:0000256" key="3">
    <source>
        <dbReference type="ARBA" id="ARBA00022630"/>
    </source>
</evidence>
<dbReference type="InterPro" id="IPR013785">
    <property type="entry name" value="Aldolase_TIM"/>
</dbReference>
<keyword evidence="8" id="KW-0411">Iron-sulfur</keyword>
<keyword evidence="6" id="KW-0560">Oxidoreductase</keyword>
<dbReference type="Pfam" id="PF00724">
    <property type="entry name" value="Oxidored_FMN"/>
    <property type="match status" value="1"/>
</dbReference>
<feature type="region of interest" description="Disordered" evidence="9">
    <location>
        <begin position="197"/>
        <end position="235"/>
    </location>
</feature>
<dbReference type="SUPFAM" id="SSF51395">
    <property type="entry name" value="FMN-linked oxidoreductases"/>
    <property type="match status" value="1"/>
</dbReference>
<dbReference type="InterPro" id="IPR001155">
    <property type="entry name" value="OxRdtase_FMN_N"/>
</dbReference>
<feature type="compositionally biased region" description="Gly residues" evidence="9">
    <location>
        <begin position="225"/>
        <end position="235"/>
    </location>
</feature>
<evidence type="ECO:0000313" key="11">
    <source>
        <dbReference type="EMBL" id="KFI28442.1"/>
    </source>
</evidence>
<evidence type="ECO:0000256" key="5">
    <source>
        <dbReference type="ARBA" id="ARBA00022723"/>
    </source>
</evidence>
<dbReference type="PANTHER" id="PTHR42917">
    <property type="entry name" value="2,4-DIENOYL-COA REDUCTASE"/>
    <property type="match status" value="1"/>
</dbReference>
<evidence type="ECO:0000259" key="10">
    <source>
        <dbReference type="Pfam" id="PF00724"/>
    </source>
</evidence>
<evidence type="ECO:0000256" key="1">
    <source>
        <dbReference type="ARBA" id="ARBA00001917"/>
    </source>
</evidence>
<dbReference type="GO" id="GO:0016491">
    <property type="term" value="F:oxidoreductase activity"/>
    <property type="evidence" value="ECO:0007669"/>
    <property type="project" value="UniProtKB-KW"/>
</dbReference>
<keyword evidence="5" id="KW-0479">Metal-binding</keyword>
<keyword evidence="7" id="KW-0408">Iron</keyword>
<reference evidence="11 12" key="1">
    <citation type="submission" date="2014-03" db="EMBL/GenBank/DDBJ databases">
        <title>Genome of Haematobacter massiliensis CCUG 47968.</title>
        <authorList>
            <person name="Wang D."/>
            <person name="Wang G."/>
        </authorList>
    </citation>
    <scope>NUCLEOTIDE SEQUENCE [LARGE SCALE GENOMIC DNA]</scope>
    <source>
        <strain evidence="11 12">CCUG 47968</strain>
    </source>
</reference>
<dbReference type="AlphaFoldDB" id="A0A086Y2E2"/>
<accession>A0A086Y2E2</accession>
<comment type="caution">
    <text evidence="11">The sequence shown here is derived from an EMBL/GenBank/DDBJ whole genome shotgun (WGS) entry which is preliminary data.</text>
</comment>
<dbReference type="GO" id="GO:0046872">
    <property type="term" value="F:metal ion binding"/>
    <property type="evidence" value="ECO:0007669"/>
    <property type="project" value="UniProtKB-KW"/>
</dbReference>
<evidence type="ECO:0000256" key="4">
    <source>
        <dbReference type="ARBA" id="ARBA00022643"/>
    </source>
</evidence>
<protein>
    <recommendedName>
        <fullName evidence="10">NADH:flavin oxidoreductase/NADH oxidase N-terminal domain-containing protein</fullName>
    </recommendedName>
</protein>
<dbReference type="RefSeq" id="WP_035712106.1">
    <property type="nucleotide sequence ID" value="NZ_CP035514.1"/>
</dbReference>